<dbReference type="Pfam" id="PF13174">
    <property type="entry name" value="TPR_6"/>
    <property type="match status" value="1"/>
</dbReference>
<dbReference type="SUPFAM" id="SSF110997">
    <property type="entry name" value="Sporulation related repeat"/>
    <property type="match status" value="1"/>
</dbReference>
<feature type="domain" description="SPOR" evidence="2">
    <location>
        <begin position="260"/>
        <end position="339"/>
    </location>
</feature>
<evidence type="ECO:0000259" key="2">
    <source>
        <dbReference type="PROSITE" id="PS51724"/>
    </source>
</evidence>
<evidence type="ECO:0000256" key="1">
    <source>
        <dbReference type="SAM" id="SignalP"/>
    </source>
</evidence>
<keyword evidence="1" id="KW-0732">Signal</keyword>
<comment type="caution">
    <text evidence="3">The sequence shown here is derived from an EMBL/GenBank/DDBJ whole genome shotgun (WGS) entry which is preliminary data.</text>
</comment>
<feature type="signal peptide" evidence="1">
    <location>
        <begin position="1"/>
        <end position="23"/>
    </location>
</feature>
<dbReference type="SUPFAM" id="SSF48452">
    <property type="entry name" value="TPR-like"/>
    <property type="match status" value="1"/>
</dbReference>
<organism evidence="3 4">
    <name type="scientific">Eiseniibacteriota bacterium</name>
    <dbReference type="NCBI Taxonomy" id="2212470"/>
    <lineage>
        <taxon>Bacteria</taxon>
        <taxon>Candidatus Eiseniibacteriota</taxon>
    </lineage>
</organism>
<name>A0A7Y2H2M1_UNCEI</name>
<proteinExistence type="predicted"/>
<gene>
    <name evidence="3" type="ORF">HKN21_10475</name>
</gene>
<dbReference type="AlphaFoldDB" id="A0A7Y2H2M1"/>
<dbReference type="Gene3D" id="3.30.70.1070">
    <property type="entry name" value="Sporulation related repeat"/>
    <property type="match status" value="1"/>
</dbReference>
<dbReference type="Pfam" id="PF05036">
    <property type="entry name" value="SPOR"/>
    <property type="match status" value="1"/>
</dbReference>
<dbReference type="Gene3D" id="1.25.40.10">
    <property type="entry name" value="Tetratricopeptide repeat domain"/>
    <property type="match status" value="2"/>
</dbReference>
<dbReference type="InterPro" id="IPR011990">
    <property type="entry name" value="TPR-like_helical_dom_sf"/>
</dbReference>
<dbReference type="GO" id="GO:0042834">
    <property type="term" value="F:peptidoglycan binding"/>
    <property type="evidence" value="ECO:0007669"/>
    <property type="project" value="InterPro"/>
</dbReference>
<sequence>MAKLAGVSLALLLCFSVSWSVYADGVDRARGLILSGQRGDAIVVLDSLIATGGAGKDTQKEARFLRATLEGDGALFENRLKLLLKDGPDKQQSVWIHMNLGRIAFARKNILEAREHFQRALAAGKTEEGSLWVGLCQMILGDAPSAKSHLETAARSGNRAIRTRAHLALGDMYRYLGNLKDAIAWYEKGHEEENSPWAASCLFRKSECLEQRGDLIEAREALTELCSSYPQAYEVPLAWSRLNLDQETLSTAEDDEPVVTPREEKFALQVGAFTEEENAEELVTRLKDRGLSEIRVDKDASGLHRVMVGKFGSRSAAETLGESLLSLLESGYRIVPLSEN</sequence>
<dbReference type="Proteomes" id="UP000547674">
    <property type="component" value="Unassembled WGS sequence"/>
</dbReference>
<evidence type="ECO:0000313" key="3">
    <source>
        <dbReference type="EMBL" id="NNF07175.1"/>
    </source>
</evidence>
<dbReference type="EMBL" id="JABDJR010000421">
    <property type="protein sequence ID" value="NNF07175.1"/>
    <property type="molecule type" value="Genomic_DNA"/>
</dbReference>
<accession>A0A7Y2H2M1</accession>
<dbReference type="InterPro" id="IPR007730">
    <property type="entry name" value="SPOR-like_dom"/>
</dbReference>
<feature type="chain" id="PRO_5031281068" evidence="1">
    <location>
        <begin position="24"/>
        <end position="340"/>
    </location>
</feature>
<dbReference type="SMART" id="SM00028">
    <property type="entry name" value="TPR"/>
    <property type="match status" value="3"/>
</dbReference>
<protein>
    <submittedName>
        <fullName evidence="3">Tetratricopeptide repeat protein</fullName>
    </submittedName>
</protein>
<evidence type="ECO:0000313" key="4">
    <source>
        <dbReference type="Proteomes" id="UP000547674"/>
    </source>
</evidence>
<dbReference type="PROSITE" id="PS51724">
    <property type="entry name" value="SPOR"/>
    <property type="match status" value="1"/>
</dbReference>
<dbReference type="Pfam" id="PF13432">
    <property type="entry name" value="TPR_16"/>
    <property type="match status" value="2"/>
</dbReference>
<reference evidence="3 4" key="1">
    <citation type="submission" date="2020-03" db="EMBL/GenBank/DDBJ databases">
        <title>Metabolic flexibility allows generalist bacteria to become dominant in a frequently disturbed ecosystem.</title>
        <authorList>
            <person name="Chen Y.-J."/>
            <person name="Leung P.M."/>
            <person name="Bay S.K."/>
            <person name="Hugenholtz P."/>
            <person name="Kessler A.J."/>
            <person name="Shelley G."/>
            <person name="Waite D.W."/>
            <person name="Cook P.L."/>
            <person name="Greening C."/>
        </authorList>
    </citation>
    <scope>NUCLEOTIDE SEQUENCE [LARGE SCALE GENOMIC DNA]</scope>
    <source>
        <strain evidence="3">SS_bin_28</strain>
    </source>
</reference>
<dbReference type="InterPro" id="IPR036680">
    <property type="entry name" value="SPOR-like_sf"/>
</dbReference>
<dbReference type="InterPro" id="IPR019734">
    <property type="entry name" value="TPR_rpt"/>
</dbReference>